<protein>
    <submittedName>
        <fullName evidence="3">Retention module-containing protein</fullName>
    </submittedName>
</protein>
<organism evidence="3 4">
    <name type="scientific">Spartinivicinus poritis</name>
    <dbReference type="NCBI Taxonomy" id="2994640"/>
    <lineage>
        <taxon>Bacteria</taxon>
        <taxon>Pseudomonadati</taxon>
        <taxon>Pseudomonadota</taxon>
        <taxon>Gammaproteobacteria</taxon>
        <taxon>Oceanospirillales</taxon>
        <taxon>Zooshikellaceae</taxon>
        <taxon>Spartinivicinus</taxon>
    </lineage>
</organism>
<dbReference type="NCBIfam" id="NF033682">
    <property type="entry name" value="retention_LapA"/>
    <property type="match status" value="1"/>
</dbReference>
<dbReference type="Proteomes" id="UP001528823">
    <property type="component" value="Unassembled WGS sequence"/>
</dbReference>
<dbReference type="InterPro" id="IPR002126">
    <property type="entry name" value="Cadherin-like_dom"/>
</dbReference>
<dbReference type="SUPFAM" id="SSF51120">
    <property type="entry name" value="beta-Roll"/>
    <property type="match status" value="1"/>
</dbReference>
<dbReference type="NCBIfam" id="NF033510">
    <property type="entry name" value="Ca_tandemer"/>
    <property type="match status" value="1"/>
</dbReference>
<gene>
    <name evidence="3" type="ORF">ORQ98_15290</name>
</gene>
<dbReference type="InterPro" id="IPR013320">
    <property type="entry name" value="ConA-like_dom_sf"/>
</dbReference>
<dbReference type="InterPro" id="IPR040853">
    <property type="entry name" value="RapA2_cadherin-like"/>
</dbReference>
<dbReference type="SUPFAM" id="SSF49313">
    <property type="entry name" value="Cadherin-like"/>
    <property type="match status" value="1"/>
</dbReference>
<dbReference type="CDD" id="cd11304">
    <property type="entry name" value="Cadherin_repeat"/>
    <property type="match status" value="1"/>
</dbReference>
<evidence type="ECO:0000259" key="2">
    <source>
        <dbReference type="PROSITE" id="PS50268"/>
    </source>
</evidence>
<dbReference type="SUPFAM" id="SSF49899">
    <property type="entry name" value="Concanavalin A-like lectins/glucanases"/>
    <property type="match status" value="1"/>
</dbReference>
<dbReference type="Gene3D" id="2.60.40.60">
    <property type="entry name" value="Cadherins"/>
    <property type="match status" value="1"/>
</dbReference>
<dbReference type="NCBIfam" id="TIGR03661">
    <property type="entry name" value="T1SS_VCA0849"/>
    <property type="match status" value="1"/>
</dbReference>
<dbReference type="PROSITE" id="PS50268">
    <property type="entry name" value="CADHERIN_2"/>
    <property type="match status" value="1"/>
</dbReference>
<feature type="region of interest" description="Disordered" evidence="1">
    <location>
        <begin position="112"/>
        <end position="137"/>
    </location>
</feature>
<sequence length="910" mass="95403">MATHQSDSVDPLQSIGFVKQVSQATAIATNGEHRPLHSGEPVYPFDKIINHSGVIVVEFTDGSWLDMGPGDQTVLDQDVFDFTAAEEAVAATTDVDVLQQALLAGADPTQVLEPTAAGPTAGTSPDAVSNDGSSGGIATIARDGSTTLAASGFTTDEADVSELVDTASELEVDELFSFNLIDTATTATGEPDFPVQPEIPSEPNPTEVPAVPSPVEFPDETTPPEFPDEQFPEDTTPPAVSLNTIGVTNNNAPVISGTAEPGSAITIVVAGQTLATVAAADGSWSVAPQPLADGSHTIAVSATDDSGNQSTEVTEIVTVDSTGPVINAIDFDLAEQSAAGDIVGQVTATDINGPISYQLDTATDLFEINSETGVITLTNAGAAADLLDFEANPNLAELTVIATDNLGNQTSQLININITNVNESPTGEDDTGIVKLGATASLAGNVLINDSDPDGDSLTVAEVNGVQLGAGNNVINGLYGDLTIQQDGSYSYQQHNINLTEGLVAHWTFDELVSGNRFDDIATADQINDRGRLRGNASLVDEAISGKALSLDGAGDYIDINNSKEINNYSHNKPIGGAGFSGRSISFGFKVDGTDLDSRQVIFEEGGNVRGLVIYIENGELIVGGYNRPDNINWQGSYAKADITNLDTNEWHHVALVLDPANQQLTGYLDGNSFQQVQGDLLYRHPGDISIGRTGDQNVFLDNDGVSRVDNSPNYFKGLVDDGLVYNRALTDAEVKVLHSGELSEDFSYQLSDGELAAQANLNITLTGNLTGGATDDTLLGGDTIDLMAGGAGNDQLTGASGGDQFIWNEQDQGTDELPAVDIIKDFNAQQGDSLNLADLLIDEDVNSLEQYLAFNFDNGSTTINISPEGNGEVTQQIVLESFDLSSHYGTTDSSEIINGLLDDGHLIVD</sequence>
<proteinExistence type="predicted"/>
<feature type="domain" description="Cadherin" evidence="2">
    <location>
        <begin position="325"/>
        <end position="427"/>
    </location>
</feature>
<dbReference type="EMBL" id="JAPMOU010000019">
    <property type="protein sequence ID" value="MDE1463326.1"/>
    <property type="molecule type" value="Genomic_DNA"/>
</dbReference>
<dbReference type="InterPro" id="IPR013783">
    <property type="entry name" value="Ig-like_fold"/>
</dbReference>
<comment type="caution">
    <text evidence="3">The sequence shown here is derived from an EMBL/GenBank/DDBJ whole genome shotgun (WGS) entry which is preliminary data.</text>
</comment>
<dbReference type="InterPro" id="IPR019960">
    <property type="entry name" value="T1SS_VCA0849"/>
</dbReference>
<dbReference type="InterPro" id="IPR044016">
    <property type="entry name" value="Big_13"/>
</dbReference>
<dbReference type="Pfam" id="PF19077">
    <property type="entry name" value="Big_13"/>
    <property type="match status" value="1"/>
</dbReference>
<dbReference type="InterPro" id="IPR011049">
    <property type="entry name" value="Serralysin-like_metalloprot_C"/>
</dbReference>
<dbReference type="Pfam" id="PF17803">
    <property type="entry name" value="Cadherin_4"/>
    <property type="match status" value="1"/>
</dbReference>
<dbReference type="Gene3D" id="2.60.40.10">
    <property type="entry name" value="Immunoglobulins"/>
    <property type="match status" value="1"/>
</dbReference>
<evidence type="ECO:0000256" key="1">
    <source>
        <dbReference type="SAM" id="MobiDB-lite"/>
    </source>
</evidence>
<dbReference type="SMART" id="SM00112">
    <property type="entry name" value="CA"/>
    <property type="match status" value="1"/>
</dbReference>
<name>A0ABT5UAB9_9GAMM</name>
<reference evidence="3 4" key="1">
    <citation type="submission" date="2022-11" db="EMBL/GenBank/DDBJ databases">
        <title>Spartinivicinus poritis sp. nov., isolated from scleractinian coral Porites lutea.</title>
        <authorList>
            <person name="Zhang G."/>
            <person name="Cai L."/>
            <person name="Wei Q."/>
        </authorList>
    </citation>
    <scope>NUCLEOTIDE SEQUENCE [LARGE SCALE GENOMIC DNA]</scope>
    <source>
        <strain evidence="3 4">A2-2</strain>
    </source>
</reference>
<evidence type="ECO:0000313" key="3">
    <source>
        <dbReference type="EMBL" id="MDE1463326.1"/>
    </source>
</evidence>
<evidence type="ECO:0000313" key="4">
    <source>
        <dbReference type="Proteomes" id="UP001528823"/>
    </source>
</evidence>
<dbReference type="Pfam" id="PF13385">
    <property type="entry name" value="Laminin_G_3"/>
    <property type="match status" value="1"/>
</dbReference>
<keyword evidence="4" id="KW-1185">Reference proteome</keyword>
<dbReference type="InterPro" id="IPR015919">
    <property type="entry name" value="Cadherin-like_sf"/>
</dbReference>
<dbReference type="RefSeq" id="WP_274689666.1">
    <property type="nucleotide sequence ID" value="NZ_JAPMOU010000019.1"/>
</dbReference>
<feature type="compositionally biased region" description="Polar residues" evidence="1">
    <location>
        <begin position="121"/>
        <end position="132"/>
    </location>
</feature>
<feature type="region of interest" description="Disordered" evidence="1">
    <location>
        <begin position="187"/>
        <end position="235"/>
    </location>
</feature>
<dbReference type="Gene3D" id="2.60.120.200">
    <property type="match status" value="1"/>
</dbReference>
<dbReference type="InterPro" id="IPR047777">
    <property type="entry name" value="LapA-like_RM"/>
</dbReference>
<accession>A0ABT5UAB9</accession>
<dbReference type="Gene3D" id="2.150.10.10">
    <property type="entry name" value="Serralysin-like metalloprotease, C-terminal"/>
    <property type="match status" value="1"/>
</dbReference>